<dbReference type="AlphaFoldDB" id="A0A0C9QJB6"/>
<dbReference type="GO" id="GO:0006974">
    <property type="term" value="P:DNA damage response"/>
    <property type="evidence" value="ECO:0007669"/>
    <property type="project" value="InterPro"/>
</dbReference>
<sequence length="206" mass="24130">MRGSKREWQRMFGRQPRVNLFRVDCGVPEGLVEFVGLVLGPDPNYRGLAKLLDERFFGGRLRGFTVWRTKDYKDCFGYTDFLQKKIFLQECLFSAGISRTWLVRILVHELCHAHVDVMGGNRVENGSHGPNWRAEVERLNLALRCNIEDDSDVNWRRLRGFGLEILYRCDRCGMKQVRGIRRPPDSIFYSWFPRHEKRCGGIFVEA</sequence>
<dbReference type="InterPro" id="IPR006640">
    <property type="entry name" value="SprT-like_domain"/>
</dbReference>
<evidence type="ECO:0000313" key="2">
    <source>
        <dbReference type="EMBL" id="JAG70434.1"/>
    </source>
</evidence>
<dbReference type="RefSeq" id="XP_011309288.1">
    <property type="nucleotide sequence ID" value="XM_011310986.1"/>
</dbReference>
<evidence type="ECO:0000313" key="4">
    <source>
        <dbReference type="RefSeq" id="XP_011309288.1"/>
    </source>
</evidence>
<gene>
    <name evidence="2" type="primary">CA124_1</name>
    <name evidence="4" type="synonym">LOC105270200</name>
    <name evidence="2" type="ORF">g.7201</name>
</gene>
<dbReference type="GO" id="GO:0003697">
    <property type="term" value="F:single-stranded DNA binding"/>
    <property type="evidence" value="ECO:0007669"/>
    <property type="project" value="InterPro"/>
</dbReference>
<dbReference type="GO" id="GO:0005634">
    <property type="term" value="C:nucleus"/>
    <property type="evidence" value="ECO:0007669"/>
    <property type="project" value="TreeGrafter"/>
</dbReference>
<dbReference type="InterPro" id="IPR044245">
    <property type="entry name" value="Spartan"/>
</dbReference>
<dbReference type="GO" id="GO:0031593">
    <property type="term" value="F:polyubiquitin modification-dependent protein binding"/>
    <property type="evidence" value="ECO:0007669"/>
    <property type="project" value="TreeGrafter"/>
</dbReference>
<accession>A0A9R1THX7</accession>
<dbReference type="GeneID" id="105270200"/>
<reference evidence="4" key="2">
    <citation type="submission" date="2025-04" db="UniProtKB">
        <authorList>
            <consortium name="RefSeq"/>
        </authorList>
    </citation>
    <scope>IDENTIFICATION</scope>
    <source>
        <strain evidence="4">USDA-PBARC FA_bdor</strain>
        <tissue evidence="4">Whole organism</tissue>
    </source>
</reference>
<feature type="domain" description="SprT-like" evidence="1">
    <location>
        <begin position="48"/>
        <end position="147"/>
    </location>
</feature>
<protein>
    <submittedName>
        <fullName evidence="2">CA124_1 protein</fullName>
    </submittedName>
    <submittedName>
        <fullName evidence="4">SprT-like domain-containing protein Spartan</fullName>
    </submittedName>
</protein>
<evidence type="ECO:0000259" key="1">
    <source>
        <dbReference type="Pfam" id="PF10263"/>
    </source>
</evidence>
<dbReference type="Pfam" id="PF10263">
    <property type="entry name" value="SprT-like"/>
    <property type="match status" value="1"/>
</dbReference>
<dbReference type="KEGG" id="fas:105270200"/>
<proteinExistence type="predicted"/>
<organism evidence="2">
    <name type="scientific">Fopius arisanus</name>
    <dbReference type="NCBI Taxonomy" id="64838"/>
    <lineage>
        <taxon>Eukaryota</taxon>
        <taxon>Metazoa</taxon>
        <taxon>Ecdysozoa</taxon>
        <taxon>Arthropoda</taxon>
        <taxon>Hexapoda</taxon>
        <taxon>Insecta</taxon>
        <taxon>Pterygota</taxon>
        <taxon>Neoptera</taxon>
        <taxon>Endopterygota</taxon>
        <taxon>Hymenoptera</taxon>
        <taxon>Apocrita</taxon>
        <taxon>Ichneumonoidea</taxon>
        <taxon>Braconidae</taxon>
        <taxon>Opiinae</taxon>
        <taxon>Fopius</taxon>
    </lineage>
</organism>
<evidence type="ECO:0000313" key="3">
    <source>
        <dbReference type="Proteomes" id="UP000694866"/>
    </source>
</evidence>
<keyword evidence="3" id="KW-1185">Reference proteome</keyword>
<dbReference type="EMBL" id="GBYB01000667">
    <property type="protein sequence ID" value="JAG70434.1"/>
    <property type="molecule type" value="Transcribed_RNA"/>
</dbReference>
<name>A0A0C9QJB6_9HYME</name>
<dbReference type="Proteomes" id="UP000694866">
    <property type="component" value="Unplaced"/>
</dbReference>
<reference evidence="2" key="1">
    <citation type="submission" date="2015-01" db="EMBL/GenBank/DDBJ databases">
        <title>Transcriptome Assembly of Fopius arisanus.</title>
        <authorList>
            <person name="Geib S."/>
        </authorList>
    </citation>
    <scope>NUCLEOTIDE SEQUENCE</scope>
</reference>
<dbReference type="PANTHER" id="PTHR21220:SF0">
    <property type="entry name" value="DNA-DEPENDENT METALLOPROTEASE SPRTN"/>
    <property type="match status" value="1"/>
</dbReference>
<accession>A0A0C9QJB6</accession>
<dbReference type="GO" id="GO:0004222">
    <property type="term" value="F:metalloendopeptidase activity"/>
    <property type="evidence" value="ECO:0007669"/>
    <property type="project" value="InterPro"/>
</dbReference>
<dbReference type="OrthoDB" id="7703752at2759"/>
<dbReference type="PANTHER" id="PTHR21220">
    <property type="entry name" value="DNA-DEPENDENT METALLOPROTEASE SPRTN"/>
    <property type="match status" value="1"/>
</dbReference>